<dbReference type="AlphaFoldDB" id="A0A1V9YGV4"/>
<evidence type="ECO:0000313" key="2">
    <source>
        <dbReference type="Proteomes" id="UP000243579"/>
    </source>
</evidence>
<dbReference type="Proteomes" id="UP000243579">
    <property type="component" value="Unassembled WGS sequence"/>
</dbReference>
<sequence>MVTVGQVVLTLVAGSYLIGRKELPVMAKAGGRYVGRTVGAVLRAKNEYFEATKDSEIVKMQTELQKGLDELNQIRSELTTISSMKRPMRPVSAPGTRLPNVREPMASAADMQTHGSYAPPITVAPQRMPATNASLAPSVDHTDRAYEDVLEHADDQDQARLALAELNMAKQKHFTAHIESIEGGADYVSASLMDSFLLKRVNDTPNPQQPQRAAPPQ</sequence>
<protein>
    <submittedName>
        <fullName evidence="1">Sulfatase-like protein</fullName>
    </submittedName>
</protein>
<dbReference type="PANTHER" id="PTHR35512">
    <property type="entry name" value="OS11G0550900 PROTEIN"/>
    <property type="match status" value="1"/>
</dbReference>
<evidence type="ECO:0000313" key="1">
    <source>
        <dbReference type="EMBL" id="OQR84920.1"/>
    </source>
</evidence>
<dbReference type="EMBL" id="JNBR01001829">
    <property type="protein sequence ID" value="OQR84920.1"/>
    <property type="molecule type" value="Genomic_DNA"/>
</dbReference>
<organism evidence="1 2">
    <name type="scientific">Achlya hypogyna</name>
    <name type="common">Oomycete</name>
    <name type="synonym">Protoachlya hypogyna</name>
    <dbReference type="NCBI Taxonomy" id="1202772"/>
    <lineage>
        <taxon>Eukaryota</taxon>
        <taxon>Sar</taxon>
        <taxon>Stramenopiles</taxon>
        <taxon>Oomycota</taxon>
        <taxon>Saprolegniomycetes</taxon>
        <taxon>Saprolegniales</taxon>
        <taxon>Achlyaceae</taxon>
        <taxon>Achlya</taxon>
    </lineage>
</organism>
<dbReference type="PANTHER" id="PTHR35512:SF1">
    <property type="entry name" value="OS11G0550900 PROTEIN"/>
    <property type="match status" value="1"/>
</dbReference>
<comment type="caution">
    <text evidence="1">The sequence shown here is derived from an EMBL/GenBank/DDBJ whole genome shotgun (WGS) entry which is preliminary data.</text>
</comment>
<keyword evidence="2" id="KW-1185">Reference proteome</keyword>
<dbReference type="OrthoDB" id="45251at2759"/>
<proteinExistence type="predicted"/>
<accession>A0A1V9YGV4</accession>
<name>A0A1V9YGV4_ACHHY</name>
<gene>
    <name evidence="1" type="ORF">ACHHYP_12486</name>
</gene>
<reference evidence="1 2" key="1">
    <citation type="journal article" date="2014" name="Genome Biol. Evol.">
        <title>The secreted proteins of Achlya hypogyna and Thraustotheca clavata identify the ancestral oomycete secretome and reveal gene acquisitions by horizontal gene transfer.</title>
        <authorList>
            <person name="Misner I."/>
            <person name="Blouin N."/>
            <person name="Leonard G."/>
            <person name="Richards T.A."/>
            <person name="Lane C.E."/>
        </authorList>
    </citation>
    <scope>NUCLEOTIDE SEQUENCE [LARGE SCALE GENOMIC DNA]</scope>
    <source>
        <strain evidence="1 2">ATCC 48635</strain>
    </source>
</reference>